<dbReference type="PANTHER" id="PTHR36382:SF2">
    <property type="entry name" value="OS04G0635700 PROTEIN"/>
    <property type="match status" value="1"/>
</dbReference>
<dbReference type="GO" id="GO:0010258">
    <property type="term" value="P:NADH dehydrogenase complex (plastoquinone) assembly"/>
    <property type="evidence" value="ECO:0007669"/>
    <property type="project" value="EnsemblPlants"/>
</dbReference>
<protein>
    <submittedName>
        <fullName evidence="2">Uncharacterized protein</fullName>
    </submittedName>
</protein>
<dbReference type="STRING" id="65489.A0A0D3G034"/>
<proteinExistence type="predicted"/>
<dbReference type="EnsemblPlants" id="OBART04G25020.1">
    <property type="protein sequence ID" value="OBART04G25020.1"/>
    <property type="gene ID" value="OBART04G25020"/>
</dbReference>
<keyword evidence="3" id="KW-1185">Reference proteome</keyword>
<dbReference type="GO" id="GO:0009570">
    <property type="term" value="C:chloroplast stroma"/>
    <property type="evidence" value="ECO:0007669"/>
    <property type="project" value="EnsemblPlants"/>
</dbReference>
<sequence length="163" mass="18049">MRQAVGLCKAHQLRPAALLSPRPLLRRASPCLPAAGAGGELRRASAASRLVVRRRCQEEEQQQQQEEEERSNGGGGDGEQEQRTFLSLEEAGLVEMSGLSTHERFLCRLTISSLNLLRVISEQEGVPIEELNAGLVCDWFVKDKLKREQNVGSAVLQWDDPGF</sequence>
<feature type="compositionally biased region" description="Acidic residues" evidence="1">
    <location>
        <begin position="59"/>
        <end position="69"/>
    </location>
</feature>
<evidence type="ECO:0000256" key="1">
    <source>
        <dbReference type="SAM" id="MobiDB-lite"/>
    </source>
</evidence>
<dbReference type="HOGENOM" id="CLU_1697933_0_0_1"/>
<organism evidence="2">
    <name type="scientific">Oryza barthii</name>
    <dbReference type="NCBI Taxonomy" id="65489"/>
    <lineage>
        <taxon>Eukaryota</taxon>
        <taxon>Viridiplantae</taxon>
        <taxon>Streptophyta</taxon>
        <taxon>Embryophyta</taxon>
        <taxon>Tracheophyta</taxon>
        <taxon>Spermatophyta</taxon>
        <taxon>Magnoliopsida</taxon>
        <taxon>Liliopsida</taxon>
        <taxon>Poales</taxon>
        <taxon>Poaceae</taxon>
        <taxon>BOP clade</taxon>
        <taxon>Oryzoideae</taxon>
        <taxon>Oryzeae</taxon>
        <taxon>Oryzinae</taxon>
        <taxon>Oryza</taxon>
    </lineage>
</organism>
<dbReference type="AlphaFoldDB" id="A0A0D3G034"/>
<dbReference type="Gramene" id="OBART04G25020.1">
    <property type="protein sequence ID" value="OBART04G25020.1"/>
    <property type="gene ID" value="OBART04G25020"/>
</dbReference>
<dbReference type="PANTHER" id="PTHR36382">
    <property type="entry name" value="OSJNBA0043L09.26 PROTEIN"/>
    <property type="match status" value="1"/>
</dbReference>
<evidence type="ECO:0000313" key="3">
    <source>
        <dbReference type="Proteomes" id="UP000026960"/>
    </source>
</evidence>
<reference evidence="2" key="1">
    <citation type="journal article" date="2009" name="Rice">
        <title>De Novo Next Generation Sequencing of Plant Genomes.</title>
        <authorList>
            <person name="Rounsley S."/>
            <person name="Marri P.R."/>
            <person name="Yu Y."/>
            <person name="He R."/>
            <person name="Sisneros N."/>
            <person name="Goicoechea J.L."/>
            <person name="Lee S.J."/>
            <person name="Angelova A."/>
            <person name="Kudrna D."/>
            <person name="Luo M."/>
            <person name="Affourtit J."/>
            <person name="Desany B."/>
            <person name="Knight J."/>
            <person name="Niazi F."/>
            <person name="Egholm M."/>
            <person name="Wing R.A."/>
        </authorList>
    </citation>
    <scope>NUCLEOTIDE SEQUENCE [LARGE SCALE GENOMIC DNA]</scope>
    <source>
        <strain evidence="2">cv. IRGC 105608</strain>
    </source>
</reference>
<dbReference type="PaxDb" id="65489-OBART04G25020.1"/>
<evidence type="ECO:0000313" key="2">
    <source>
        <dbReference type="EnsemblPlants" id="OBART04G25020.1"/>
    </source>
</evidence>
<dbReference type="Proteomes" id="UP000026960">
    <property type="component" value="Chromosome 4"/>
</dbReference>
<dbReference type="eggNOG" id="ENOG502S1KV">
    <property type="taxonomic scope" value="Eukaryota"/>
</dbReference>
<accession>A0A0D3G034</accession>
<reference evidence="2" key="2">
    <citation type="submission" date="2015-03" db="UniProtKB">
        <authorList>
            <consortium name="EnsemblPlants"/>
        </authorList>
    </citation>
    <scope>IDENTIFICATION</scope>
</reference>
<name>A0A0D3G034_9ORYZ</name>
<feature type="region of interest" description="Disordered" evidence="1">
    <location>
        <begin position="56"/>
        <end position="82"/>
    </location>
</feature>